<dbReference type="OrthoDB" id="3268696at2759"/>
<evidence type="ECO:0000313" key="1">
    <source>
        <dbReference type="EMBL" id="TFK31245.1"/>
    </source>
</evidence>
<organism evidence="1 2">
    <name type="scientific">Crucibulum laeve</name>
    <dbReference type="NCBI Taxonomy" id="68775"/>
    <lineage>
        <taxon>Eukaryota</taxon>
        <taxon>Fungi</taxon>
        <taxon>Dikarya</taxon>
        <taxon>Basidiomycota</taxon>
        <taxon>Agaricomycotina</taxon>
        <taxon>Agaricomycetes</taxon>
        <taxon>Agaricomycetidae</taxon>
        <taxon>Agaricales</taxon>
        <taxon>Agaricineae</taxon>
        <taxon>Nidulariaceae</taxon>
        <taxon>Crucibulum</taxon>
    </lineage>
</organism>
<dbReference type="Proteomes" id="UP000308652">
    <property type="component" value="Unassembled WGS sequence"/>
</dbReference>
<feature type="non-terminal residue" evidence="1">
    <location>
        <position position="129"/>
    </location>
</feature>
<reference evidence="1 2" key="1">
    <citation type="journal article" date="2019" name="Nat. Ecol. Evol.">
        <title>Megaphylogeny resolves global patterns of mushroom evolution.</title>
        <authorList>
            <person name="Varga T."/>
            <person name="Krizsan K."/>
            <person name="Foldi C."/>
            <person name="Dima B."/>
            <person name="Sanchez-Garcia M."/>
            <person name="Sanchez-Ramirez S."/>
            <person name="Szollosi G.J."/>
            <person name="Szarkandi J.G."/>
            <person name="Papp V."/>
            <person name="Albert L."/>
            <person name="Andreopoulos W."/>
            <person name="Angelini C."/>
            <person name="Antonin V."/>
            <person name="Barry K.W."/>
            <person name="Bougher N.L."/>
            <person name="Buchanan P."/>
            <person name="Buyck B."/>
            <person name="Bense V."/>
            <person name="Catcheside P."/>
            <person name="Chovatia M."/>
            <person name="Cooper J."/>
            <person name="Damon W."/>
            <person name="Desjardin D."/>
            <person name="Finy P."/>
            <person name="Geml J."/>
            <person name="Haridas S."/>
            <person name="Hughes K."/>
            <person name="Justo A."/>
            <person name="Karasinski D."/>
            <person name="Kautmanova I."/>
            <person name="Kiss B."/>
            <person name="Kocsube S."/>
            <person name="Kotiranta H."/>
            <person name="LaButti K.M."/>
            <person name="Lechner B.E."/>
            <person name="Liimatainen K."/>
            <person name="Lipzen A."/>
            <person name="Lukacs Z."/>
            <person name="Mihaltcheva S."/>
            <person name="Morgado L.N."/>
            <person name="Niskanen T."/>
            <person name="Noordeloos M.E."/>
            <person name="Ohm R.A."/>
            <person name="Ortiz-Santana B."/>
            <person name="Ovrebo C."/>
            <person name="Racz N."/>
            <person name="Riley R."/>
            <person name="Savchenko A."/>
            <person name="Shiryaev A."/>
            <person name="Soop K."/>
            <person name="Spirin V."/>
            <person name="Szebenyi C."/>
            <person name="Tomsovsky M."/>
            <person name="Tulloss R.E."/>
            <person name="Uehling J."/>
            <person name="Grigoriev I.V."/>
            <person name="Vagvolgyi C."/>
            <person name="Papp T."/>
            <person name="Martin F.M."/>
            <person name="Miettinen O."/>
            <person name="Hibbett D.S."/>
            <person name="Nagy L.G."/>
        </authorList>
    </citation>
    <scope>NUCLEOTIDE SEQUENCE [LARGE SCALE GENOMIC DNA]</scope>
    <source>
        <strain evidence="1 2">CBS 166.37</strain>
    </source>
</reference>
<sequence>MGKFSQRPSPTLYSSTSLGVLPRLHKFTLEDYRKYERERDKIFASPSGRAALMAGGMTWRLAQGIVLERLVIKGPSKDVRRIGAVYGTPDVLSILVDDGLHVTAEDIIHGTYFVQTGLGSQTSKVSWWP</sequence>
<dbReference type="EMBL" id="ML213808">
    <property type="protein sequence ID" value="TFK31245.1"/>
    <property type="molecule type" value="Genomic_DNA"/>
</dbReference>
<evidence type="ECO:0000313" key="2">
    <source>
        <dbReference type="Proteomes" id="UP000308652"/>
    </source>
</evidence>
<dbReference type="AlphaFoldDB" id="A0A5C3LF10"/>
<keyword evidence="2" id="KW-1185">Reference proteome</keyword>
<gene>
    <name evidence="1" type="ORF">BDQ12DRAFT_619217</name>
</gene>
<protein>
    <submittedName>
        <fullName evidence="1">Uncharacterized protein</fullName>
    </submittedName>
</protein>
<accession>A0A5C3LF10</accession>
<name>A0A5C3LF10_9AGAR</name>
<proteinExistence type="predicted"/>